<comment type="pathway">
    <text evidence="7">Amino-acid biosynthesis; L-arginine biosynthesis [regulation].</text>
</comment>
<keyword evidence="6 7" id="KW-0804">Transcription</keyword>
<dbReference type="GO" id="GO:0006526">
    <property type="term" value="P:L-arginine biosynthetic process"/>
    <property type="evidence" value="ECO:0007669"/>
    <property type="project" value="UniProtKB-UniPathway"/>
</dbReference>
<dbReference type="PANTHER" id="PTHR34471:SF1">
    <property type="entry name" value="ARGININE REPRESSOR"/>
    <property type="match status" value="1"/>
</dbReference>
<dbReference type="HAMAP" id="MF_00173">
    <property type="entry name" value="Arg_repressor"/>
    <property type="match status" value="1"/>
</dbReference>
<dbReference type="InterPro" id="IPR001669">
    <property type="entry name" value="Arg_repress"/>
</dbReference>
<evidence type="ECO:0000256" key="7">
    <source>
        <dbReference type="HAMAP-Rule" id="MF_00173"/>
    </source>
</evidence>
<dbReference type="Pfam" id="PF02863">
    <property type="entry name" value="Arg_repressor_C"/>
    <property type="match status" value="1"/>
</dbReference>
<dbReference type="InterPro" id="IPR036251">
    <property type="entry name" value="Arg_repress_C_sf"/>
</dbReference>
<dbReference type="InterPro" id="IPR020900">
    <property type="entry name" value="Arg_repress_DNA-bd"/>
</dbReference>
<evidence type="ECO:0000313" key="11">
    <source>
        <dbReference type="EMBL" id="OPX17786.1"/>
    </source>
</evidence>
<dbReference type="InterPro" id="IPR020899">
    <property type="entry name" value="Arg_repress_C"/>
</dbReference>
<dbReference type="NCBIfam" id="TIGR01529">
    <property type="entry name" value="argR_whole"/>
    <property type="match status" value="1"/>
</dbReference>
<comment type="subcellular location">
    <subcellularLocation>
        <location evidence="1 7">Cytoplasm</location>
    </subcellularLocation>
</comment>
<dbReference type="Proteomes" id="UP000191663">
    <property type="component" value="Unassembled WGS sequence"/>
</dbReference>
<keyword evidence="4 7" id="KW-0805">Transcription regulation</keyword>
<evidence type="ECO:0000256" key="4">
    <source>
        <dbReference type="ARBA" id="ARBA00023015"/>
    </source>
</evidence>
<dbReference type="EMBL" id="MUKB01000077">
    <property type="protein sequence ID" value="OPX17786.1"/>
    <property type="molecule type" value="Genomic_DNA"/>
</dbReference>
<keyword evidence="7" id="KW-0678">Repressor</keyword>
<evidence type="ECO:0000313" key="12">
    <source>
        <dbReference type="Proteomes" id="UP000191663"/>
    </source>
</evidence>
<accession>A0A1V4QGD5</accession>
<keyword evidence="5 7" id="KW-0238">DNA-binding</keyword>
<evidence type="ECO:0000256" key="2">
    <source>
        <dbReference type="ARBA" id="ARBA00008316"/>
    </source>
</evidence>
<keyword evidence="3 7" id="KW-0963">Cytoplasm</keyword>
<comment type="caution">
    <text evidence="11">The sequence shown here is derived from an EMBL/GenBank/DDBJ whole genome shotgun (WGS) entry which is preliminary data.</text>
</comment>
<keyword evidence="7" id="KW-0055">Arginine biosynthesis</keyword>
<gene>
    <name evidence="7" type="primary">argR</name>
    <name evidence="11" type="ORF">BXT86_04665</name>
</gene>
<dbReference type="AlphaFoldDB" id="A0A1V4QGD5"/>
<name>A0A1V4QGD5_UNCW3</name>
<evidence type="ECO:0000259" key="9">
    <source>
        <dbReference type="Pfam" id="PF01316"/>
    </source>
</evidence>
<dbReference type="GO" id="GO:0005737">
    <property type="term" value="C:cytoplasm"/>
    <property type="evidence" value="ECO:0007669"/>
    <property type="project" value="UniProtKB-SubCell"/>
</dbReference>
<evidence type="ECO:0000256" key="6">
    <source>
        <dbReference type="ARBA" id="ARBA00023163"/>
    </source>
</evidence>
<dbReference type="GO" id="GO:0003677">
    <property type="term" value="F:DNA binding"/>
    <property type="evidence" value="ECO:0007669"/>
    <property type="project" value="UniProtKB-KW"/>
</dbReference>
<evidence type="ECO:0000256" key="3">
    <source>
        <dbReference type="ARBA" id="ARBA00022490"/>
    </source>
</evidence>
<comment type="function">
    <text evidence="7">Regulates arginine biosynthesis genes.</text>
</comment>
<dbReference type="Pfam" id="PF01316">
    <property type="entry name" value="Arg_repressor"/>
    <property type="match status" value="1"/>
</dbReference>
<dbReference type="GO" id="GO:1900079">
    <property type="term" value="P:regulation of arginine biosynthetic process"/>
    <property type="evidence" value="ECO:0007669"/>
    <property type="project" value="UniProtKB-UniRule"/>
</dbReference>
<organism evidence="11 12">
    <name type="scientific">candidate division WOR-3 bacterium 4484_100</name>
    <dbReference type="NCBI Taxonomy" id="1936077"/>
    <lineage>
        <taxon>Bacteria</taxon>
        <taxon>Bacteria division WOR-3</taxon>
    </lineage>
</organism>
<proteinExistence type="inferred from homology"/>
<dbReference type="InterPro" id="IPR036388">
    <property type="entry name" value="WH-like_DNA-bd_sf"/>
</dbReference>
<dbReference type="UniPathway" id="UPA00068"/>
<sequence length="154" mass="17377">MPLNKQQRQDLIRRIITEKKISTQFQLLQELRKLGYYNINQPTISRDLREIGVIKTARGLGPPCYNLAIDSQTITMANFRNKFKNFVQDIRHTGNLILIITLPGDAQGVAKVIDKANFKNILGTVAGDDTILVVVDKPGNVKKLLKTFNKARFG</sequence>
<evidence type="ECO:0000256" key="8">
    <source>
        <dbReference type="NCBIfam" id="TIGR01529"/>
    </source>
</evidence>
<reference evidence="12" key="1">
    <citation type="submission" date="2017-01" db="EMBL/GenBank/DDBJ databases">
        <title>Novel pathways for hydrocarbon cycling and metabolic interdependencies in hydrothermal sediment communities.</title>
        <authorList>
            <person name="Dombrowski N."/>
            <person name="Seitz K."/>
            <person name="Teske A."/>
            <person name="Baker B."/>
        </authorList>
    </citation>
    <scope>NUCLEOTIDE SEQUENCE [LARGE SCALE GENOMIC DNA]</scope>
</reference>
<evidence type="ECO:0000256" key="5">
    <source>
        <dbReference type="ARBA" id="ARBA00023125"/>
    </source>
</evidence>
<evidence type="ECO:0000256" key="1">
    <source>
        <dbReference type="ARBA" id="ARBA00004496"/>
    </source>
</evidence>
<keyword evidence="7" id="KW-0028">Amino-acid biosynthesis</keyword>
<dbReference type="GO" id="GO:0003700">
    <property type="term" value="F:DNA-binding transcription factor activity"/>
    <property type="evidence" value="ECO:0007669"/>
    <property type="project" value="UniProtKB-UniRule"/>
</dbReference>
<dbReference type="PANTHER" id="PTHR34471">
    <property type="entry name" value="ARGININE REPRESSOR"/>
    <property type="match status" value="1"/>
</dbReference>
<comment type="similarity">
    <text evidence="2 7">Belongs to the ArgR family.</text>
</comment>
<dbReference type="Gene3D" id="3.30.1360.40">
    <property type="match status" value="1"/>
</dbReference>
<protein>
    <recommendedName>
        <fullName evidence="7 8">Arginine repressor</fullName>
    </recommendedName>
</protein>
<dbReference type="Gene3D" id="1.10.10.10">
    <property type="entry name" value="Winged helix-like DNA-binding domain superfamily/Winged helix DNA-binding domain"/>
    <property type="match status" value="1"/>
</dbReference>
<dbReference type="SUPFAM" id="SSF55252">
    <property type="entry name" value="C-terminal domain of arginine repressor"/>
    <property type="match status" value="1"/>
</dbReference>
<feature type="domain" description="Arginine repressor DNA-binding" evidence="9">
    <location>
        <begin position="3"/>
        <end position="68"/>
    </location>
</feature>
<dbReference type="PRINTS" id="PR01467">
    <property type="entry name" value="ARGREPRESSOR"/>
</dbReference>
<dbReference type="GO" id="GO:0034618">
    <property type="term" value="F:arginine binding"/>
    <property type="evidence" value="ECO:0007669"/>
    <property type="project" value="InterPro"/>
</dbReference>
<dbReference type="InterPro" id="IPR036390">
    <property type="entry name" value="WH_DNA-bd_sf"/>
</dbReference>
<dbReference type="GO" id="GO:0051259">
    <property type="term" value="P:protein complex oligomerization"/>
    <property type="evidence" value="ECO:0007669"/>
    <property type="project" value="InterPro"/>
</dbReference>
<evidence type="ECO:0000259" key="10">
    <source>
        <dbReference type="Pfam" id="PF02863"/>
    </source>
</evidence>
<dbReference type="SUPFAM" id="SSF46785">
    <property type="entry name" value="Winged helix' DNA-binding domain"/>
    <property type="match status" value="1"/>
</dbReference>
<feature type="domain" description="Arginine repressor C-terminal" evidence="10">
    <location>
        <begin position="83"/>
        <end position="149"/>
    </location>
</feature>